<dbReference type="Proteomes" id="UP001460270">
    <property type="component" value="Unassembled WGS sequence"/>
</dbReference>
<proteinExistence type="predicted"/>
<accession>A0AAW0MX58</accession>
<protein>
    <submittedName>
        <fullName evidence="1">Uncharacterized protein</fullName>
    </submittedName>
</protein>
<comment type="caution">
    <text evidence="1">The sequence shown here is derived from an EMBL/GenBank/DDBJ whole genome shotgun (WGS) entry which is preliminary data.</text>
</comment>
<gene>
    <name evidence="1" type="ORF">WMY93_025985</name>
</gene>
<name>A0AAW0MX58_9GOBI</name>
<sequence>MQGSEFYPLFAEISIWVKIFVRPLGVYLSDTEEKVGLPSDTEEKAWKLTHQILRRRGKKKESEGRGTMSLGFIQQNQKKKKMMIEIATRRTRRGRFVLFRGLFSYWVPTNVYLRMEKKKVRTREADWSGFK</sequence>
<dbReference type="AlphaFoldDB" id="A0AAW0MX58"/>
<dbReference type="EMBL" id="JBBPFD010000019">
    <property type="protein sequence ID" value="KAK7886364.1"/>
    <property type="molecule type" value="Genomic_DNA"/>
</dbReference>
<evidence type="ECO:0000313" key="1">
    <source>
        <dbReference type="EMBL" id="KAK7886364.1"/>
    </source>
</evidence>
<reference evidence="2" key="1">
    <citation type="submission" date="2024-04" db="EMBL/GenBank/DDBJ databases">
        <title>Salinicola lusitanus LLJ914,a marine bacterium isolated from the Okinawa Trough.</title>
        <authorList>
            <person name="Li J."/>
        </authorList>
    </citation>
    <scope>NUCLEOTIDE SEQUENCE [LARGE SCALE GENOMIC DNA]</scope>
</reference>
<organism evidence="1 2">
    <name type="scientific">Mugilogobius chulae</name>
    <name type="common">yellowstripe goby</name>
    <dbReference type="NCBI Taxonomy" id="88201"/>
    <lineage>
        <taxon>Eukaryota</taxon>
        <taxon>Metazoa</taxon>
        <taxon>Chordata</taxon>
        <taxon>Craniata</taxon>
        <taxon>Vertebrata</taxon>
        <taxon>Euteleostomi</taxon>
        <taxon>Actinopterygii</taxon>
        <taxon>Neopterygii</taxon>
        <taxon>Teleostei</taxon>
        <taxon>Neoteleostei</taxon>
        <taxon>Acanthomorphata</taxon>
        <taxon>Gobiaria</taxon>
        <taxon>Gobiiformes</taxon>
        <taxon>Gobioidei</taxon>
        <taxon>Gobiidae</taxon>
        <taxon>Gobionellinae</taxon>
        <taxon>Mugilogobius</taxon>
    </lineage>
</organism>
<evidence type="ECO:0000313" key="2">
    <source>
        <dbReference type="Proteomes" id="UP001460270"/>
    </source>
</evidence>
<keyword evidence="2" id="KW-1185">Reference proteome</keyword>